<evidence type="ECO:0000259" key="2">
    <source>
        <dbReference type="Pfam" id="PF00156"/>
    </source>
</evidence>
<dbReference type="GeneID" id="25399672"/>
<dbReference type="EMBL" id="LXWN01000002">
    <property type="protein sequence ID" value="PTL87199.1"/>
    <property type="molecule type" value="Genomic_DNA"/>
</dbReference>
<keyword evidence="6" id="KW-1185">Reference proteome</keyword>
<name>A0A0A7V7S0_9ARCH</name>
<sequence length="249" mass="28629">MNNLSENEWKIKSQGDHYELFQYDKRFKDFLSSGIYNITVNLNICEICGLDKRSNLDKICHRKNNHERLKFTDGVFQIGYYYNRHVLDKKPKNDQLTTHIQNLKDRIEFAEPLAMVAIDIIKNNHNSLLEADFIIPVPSFSKDNLQNVNAYAFANEIHRILQNEGHETKLLDCIKKTKKIKIQKLTTEEEISEAVNDLFAVDEETNLTGKKILLVDDNLTSGNTAGKCAELLKNNGAEIVWVFVAGRTI</sequence>
<dbReference type="InterPro" id="IPR051910">
    <property type="entry name" value="ComF/GntX_DNA_util-trans"/>
</dbReference>
<reference evidence="4 6" key="4">
    <citation type="submission" date="2018-04" db="EMBL/GenBank/DDBJ databases">
        <title>Transcriptomics of ammonia oxidizing archaea.</title>
        <authorList>
            <person name="Carini P."/>
        </authorList>
    </citation>
    <scope>NUCLEOTIDE SEQUENCE [LARGE SCALE GENOMIC DNA]</scope>
    <source>
        <strain evidence="4 6">U25</strain>
    </source>
</reference>
<dbReference type="CDD" id="cd06223">
    <property type="entry name" value="PRTases_typeI"/>
    <property type="match status" value="1"/>
</dbReference>
<dbReference type="Proteomes" id="UP000241022">
    <property type="component" value="Unassembled WGS sequence"/>
</dbReference>
<protein>
    <submittedName>
        <fullName evidence="3">Phosphoribosyl transferase domain protein</fullName>
    </submittedName>
</protein>
<evidence type="ECO:0000313" key="6">
    <source>
        <dbReference type="Proteomes" id="UP000241022"/>
    </source>
</evidence>
<dbReference type="Proteomes" id="UP000030944">
    <property type="component" value="Chromosome"/>
</dbReference>
<comment type="similarity">
    <text evidence="1">Belongs to the ComF/GntX family.</text>
</comment>
<dbReference type="HOGENOM" id="CLU_1113830_0_0_2"/>
<dbReference type="STRING" id="1410606.T478_1396"/>
<dbReference type="KEGG" id="nbv:T478_1396"/>
<dbReference type="AlphaFoldDB" id="A0A0A7V7S0"/>
<organism evidence="3 5">
    <name type="scientific">Candidatus Nitrosopelagicus brevis</name>
    <dbReference type="NCBI Taxonomy" id="1410606"/>
    <lineage>
        <taxon>Archaea</taxon>
        <taxon>Nitrososphaerota</taxon>
    </lineage>
</organism>
<accession>A0A0A7V7S0</accession>
<reference evidence="4" key="2">
    <citation type="submission" date="2016-05" db="EMBL/GenBank/DDBJ databases">
        <authorList>
            <person name="Lavstsen T."/>
            <person name="Jespersen J.S."/>
        </authorList>
    </citation>
    <scope>NUCLEOTIDE SEQUENCE [LARGE SCALE GENOMIC DNA]</scope>
    <source>
        <strain evidence="4">U25</strain>
    </source>
</reference>
<keyword evidence="3" id="KW-0808">Transferase</keyword>
<reference evidence="3 5" key="1">
    <citation type="journal article" date="2015" name="Proc. Natl. Acad. Sci. U.S.A.">
        <title>Genomic and proteomic characterization of "Candidatus Nitrosopelagicus brevis": An ammonia-oxidizing archaeon from the open ocean.</title>
        <authorList>
            <person name="Santoro A.E."/>
            <person name="Dupont C.L."/>
            <person name="Richter R.A."/>
            <person name="Craig M.T."/>
            <person name="Carini P."/>
            <person name="McIlvin M.R."/>
            <person name="Yang Y."/>
            <person name="Orsi W.D."/>
            <person name="Moran D.M."/>
            <person name="Saito M.A."/>
        </authorList>
    </citation>
    <scope>NUCLEOTIDE SEQUENCE [LARGE SCALE GENOMIC DNA]</scope>
    <source>
        <strain evidence="3">CN25</strain>
        <strain evidence="5">V2</strain>
    </source>
</reference>
<dbReference type="InterPro" id="IPR029057">
    <property type="entry name" value="PRTase-like"/>
</dbReference>
<dbReference type="GO" id="GO:0016740">
    <property type="term" value="F:transferase activity"/>
    <property type="evidence" value="ECO:0007669"/>
    <property type="project" value="UniProtKB-KW"/>
</dbReference>
<dbReference type="Pfam" id="PF00156">
    <property type="entry name" value="Pribosyltran"/>
    <property type="match status" value="1"/>
</dbReference>
<evidence type="ECO:0000256" key="1">
    <source>
        <dbReference type="ARBA" id="ARBA00008007"/>
    </source>
</evidence>
<dbReference type="InterPro" id="IPR000836">
    <property type="entry name" value="PRTase_dom"/>
</dbReference>
<dbReference type="Gene3D" id="3.40.50.2020">
    <property type="match status" value="1"/>
</dbReference>
<reference evidence="6" key="3">
    <citation type="submission" date="2016-05" db="EMBL/GenBank/DDBJ databases">
        <authorList>
            <person name="Dupont C."/>
            <person name="Santoro A."/>
        </authorList>
    </citation>
    <scope>NUCLEOTIDE SEQUENCE [LARGE SCALE GENOMIC DNA]</scope>
    <source>
        <strain evidence="6">U25</strain>
    </source>
</reference>
<proteinExistence type="inferred from homology"/>
<dbReference type="PANTHER" id="PTHR47505:SF1">
    <property type="entry name" value="DNA UTILIZATION PROTEIN YHGH"/>
    <property type="match status" value="1"/>
</dbReference>
<dbReference type="RefSeq" id="WP_052433938.1">
    <property type="nucleotide sequence ID" value="NZ_CP007026.1"/>
</dbReference>
<gene>
    <name evidence="4" type="ORF">A7X95_04605</name>
    <name evidence="3" type="ORF">T478_1396</name>
</gene>
<dbReference type="PANTHER" id="PTHR47505">
    <property type="entry name" value="DNA UTILIZATION PROTEIN YHGH"/>
    <property type="match status" value="1"/>
</dbReference>
<dbReference type="EMBL" id="CP007026">
    <property type="protein sequence ID" value="AJA92715.1"/>
    <property type="molecule type" value="Genomic_DNA"/>
</dbReference>
<feature type="domain" description="Phosphoribosyltransferase" evidence="2">
    <location>
        <begin position="149"/>
        <end position="240"/>
    </location>
</feature>
<dbReference type="SUPFAM" id="SSF53271">
    <property type="entry name" value="PRTase-like"/>
    <property type="match status" value="1"/>
</dbReference>
<evidence type="ECO:0000313" key="4">
    <source>
        <dbReference type="EMBL" id="PTL87199.1"/>
    </source>
</evidence>
<evidence type="ECO:0000313" key="5">
    <source>
        <dbReference type="Proteomes" id="UP000030944"/>
    </source>
</evidence>
<evidence type="ECO:0000313" key="3">
    <source>
        <dbReference type="EMBL" id="AJA92715.1"/>
    </source>
</evidence>